<dbReference type="GO" id="GO:0005886">
    <property type="term" value="C:plasma membrane"/>
    <property type="evidence" value="ECO:0007669"/>
    <property type="project" value="UniProtKB-SubCell"/>
</dbReference>
<evidence type="ECO:0000256" key="6">
    <source>
        <dbReference type="ARBA" id="ARBA00023053"/>
    </source>
</evidence>
<dbReference type="GO" id="GO:0140114">
    <property type="term" value="P:cellular detoxification of fluoride"/>
    <property type="evidence" value="ECO:0007669"/>
    <property type="project" value="UniProtKB-UniRule"/>
</dbReference>
<comment type="function">
    <text evidence="12">Fluoride-specific ion channel. Important for reducing fluoride concentration in the cell, thus reducing its toxicity.</text>
</comment>
<dbReference type="GO" id="GO:0062054">
    <property type="term" value="F:fluoride channel activity"/>
    <property type="evidence" value="ECO:0007669"/>
    <property type="project" value="UniProtKB-UniRule"/>
</dbReference>
<dbReference type="RefSeq" id="WP_170207102.1">
    <property type="nucleotide sequence ID" value="NZ_VFPT01000001.1"/>
</dbReference>
<feature type="transmembrane region" description="Helical" evidence="12">
    <location>
        <begin position="32"/>
        <end position="59"/>
    </location>
</feature>
<organism evidence="13 14">
    <name type="scientific">Roseinatronobacter monicus</name>
    <dbReference type="NCBI Taxonomy" id="393481"/>
    <lineage>
        <taxon>Bacteria</taxon>
        <taxon>Pseudomonadati</taxon>
        <taxon>Pseudomonadota</taxon>
        <taxon>Alphaproteobacteria</taxon>
        <taxon>Rhodobacterales</taxon>
        <taxon>Paracoccaceae</taxon>
        <taxon>Roseinatronobacter</taxon>
    </lineage>
</organism>
<evidence type="ECO:0000256" key="12">
    <source>
        <dbReference type="HAMAP-Rule" id="MF_00454"/>
    </source>
</evidence>
<keyword evidence="9 12" id="KW-0407">Ion channel</keyword>
<keyword evidence="3" id="KW-0997">Cell inner membrane</keyword>
<protein>
    <recommendedName>
        <fullName evidence="12">Fluoride-specific ion channel FluC</fullName>
    </recommendedName>
</protein>
<keyword evidence="4 12" id="KW-0812">Transmembrane</keyword>
<comment type="activity regulation">
    <text evidence="12">Na(+) is not transported, but it plays an essential structural role and its presence is essential for fluoride channel function.</text>
</comment>
<dbReference type="InterPro" id="IPR003691">
    <property type="entry name" value="FluC"/>
</dbReference>
<feature type="binding site" evidence="12">
    <location>
        <position position="82"/>
    </location>
    <ligand>
        <name>Na(+)</name>
        <dbReference type="ChEBI" id="CHEBI:29101"/>
        <note>structural</note>
    </ligand>
</feature>
<evidence type="ECO:0000313" key="14">
    <source>
        <dbReference type="Proteomes" id="UP000320582"/>
    </source>
</evidence>
<evidence type="ECO:0000256" key="1">
    <source>
        <dbReference type="ARBA" id="ARBA00004651"/>
    </source>
</evidence>
<dbReference type="AlphaFoldDB" id="A0A543KED5"/>
<evidence type="ECO:0000256" key="10">
    <source>
        <dbReference type="ARBA" id="ARBA00035120"/>
    </source>
</evidence>
<evidence type="ECO:0000313" key="13">
    <source>
        <dbReference type="EMBL" id="TQM93446.1"/>
    </source>
</evidence>
<comment type="catalytic activity">
    <reaction evidence="11">
        <text>fluoride(in) = fluoride(out)</text>
        <dbReference type="Rhea" id="RHEA:76159"/>
        <dbReference type="ChEBI" id="CHEBI:17051"/>
    </reaction>
    <physiologicalReaction direction="left-to-right" evidence="11">
        <dbReference type="Rhea" id="RHEA:76160"/>
    </physiologicalReaction>
</comment>
<evidence type="ECO:0000256" key="7">
    <source>
        <dbReference type="ARBA" id="ARBA00023065"/>
    </source>
</evidence>
<comment type="caution">
    <text evidence="13">The sequence shown here is derived from an EMBL/GenBank/DDBJ whole genome shotgun (WGS) entry which is preliminary data.</text>
</comment>
<comment type="similarity">
    <text evidence="10 12">Belongs to the fluoride channel Fluc/FEX (TC 1.A.43) family.</text>
</comment>
<keyword evidence="5 12" id="KW-1133">Transmembrane helix</keyword>
<keyword evidence="12" id="KW-0479">Metal-binding</keyword>
<keyword evidence="8 12" id="KW-0472">Membrane</keyword>
<dbReference type="Pfam" id="PF02537">
    <property type="entry name" value="CRCB"/>
    <property type="match status" value="1"/>
</dbReference>
<evidence type="ECO:0000256" key="11">
    <source>
        <dbReference type="ARBA" id="ARBA00035585"/>
    </source>
</evidence>
<evidence type="ECO:0000256" key="2">
    <source>
        <dbReference type="ARBA" id="ARBA00022475"/>
    </source>
</evidence>
<dbReference type="Proteomes" id="UP000320582">
    <property type="component" value="Unassembled WGS sequence"/>
</dbReference>
<reference evidence="13 14" key="1">
    <citation type="submission" date="2019-06" db="EMBL/GenBank/DDBJ databases">
        <title>Genomic Encyclopedia of Archaeal and Bacterial Type Strains, Phase II (KMG-II): from individual species to whole genera.</title>
        <authorList>
            <person name="Goeker M."/>
        </authorList>
    </citation>
    <scope>NUCLEOTIDE SEQUENCE [LARGE SCALE GENOMIC DNA]</scope>
    <source>
        <strain evidence="13 14">DSM 18423</strain>
    </source>
</reference>
<dbReference type="HAMAP" id="MF_00454">
    <property type="entry name" value="FluC"/>
    <property type="match status" value="1"/>
</dbReference>
<evidence type="ECO:0000256" key="8">
    <source>
        <dbReference type="ARBA" id="ARBA00023136"/>
    </source>
</evidence>
<evidence type="ECO:0000256" key="3">
    <source>
        <dbReference type="ARBA" id="ARBA00022519"/>
    </source>
</evidence>
<evidence type="ECO:0000256" key="4">
    <source>
        <dbReference type="ARBA" id="ARBA00022692"/>
    </source>
</evidence>
<sequence>MADAITTLVLLAFGGGLGSVLRAVLSGRVARYAHPAVGVFVVNLSGSFLIGCAWSALATMNGQYDTIFQDFYFQIFALGVLGGYTTVSSFALQTFELWQSDRRGAAVFNSVGSVLACPGVAVFGAWVAAALLGGGTP</sequence>
<feature type="binding site" evidence="12">
    <location>
        <position position="85"/>
    </location>
    <ligand>
        <name>Na(+)</name>
        <dbReference type="ChEBI" id="CHEBI:29101"/>
        <note>structural</note>
    </ligand>
</feature>
<evidence type="ECO:0000256" key="9">
    <source>
        <dbReference type="ARBA" id="ARBA00023303"/>
    </source>
</evidence>
<gene>
    <name evidence="12" type="primary">fluC</name>
    <name evidence="12" type="synonym">crcB</name>
    <name evidence="13" type="ORF">BD293_2082</name>
</gene>
<dbReference type="GO" id="GO:0046872">
    <property type="term" value="F:metal ion binding"/>
    <property type="evidence" value="ECO:0007669"/>
    <property type="project" value="UniProtKB-KW"/>
</dbReference>
<feature type="transmembrane region" description="Helical" evidence="12">
    <location>
        <begin position="111"/>
        <end position="132"/>
    </location>
</feature>
<dbReference type="EMBL" id="VFPT01000001">
    <property type="protein sequence ID" value="TQM93446.1"/>
    <property type="molecule type" value="Genomic_DNA"/>
</dbReference>
<keyword evidence="14" id="KW-1185">Reference proteome</keyword>
<feature type="transmembrane region" description="Helical" evidence="12">
    <location>
        <begin position="71"/>
        <end position="91"/>
    </location>
</feature>
<keyword evidence="12" id="KW-0813">Transport</keyword>
<keyword evidence="2 12" id="KW-1003">Cell membrane</keyword>
<accession>A0A543KED5</accession>
<proteinExistence type="inferred from homology"/>
<name>A0A543KED5_9RHOB</name>
<comment type="subcellular location">
    <subcellularLocation>
        <location evidence="1 12">Cell membrane</location>
        <topology evidence="1 12">Multi-pass membrane protein</topology>
    </subcellularLocation>
</comment>
<keyword evidence="6 12" id="KW-0915">Sodium</keyword>
<evidence type="ECO:0000256" key="5">
    <source>
        <dbReference type="ARBA" id="ARBA00022989"/>
    </source>
</evidence>
<keyword evidence="7 12" id="KW-0406">Ion transport</keyword>